<gene>
    <name evidence="1" type="ORF">METZ01_LOCUS90297</name>
</gene>
<organism evidence="1">
    <name type="scientific">marine metagenome</name>
    <dbReference type="NCBI Taxonomy" id="408172"/>
    <lineage>
        <taxon>unclassified sequences</taxon>
        <taxon>metagenomes</taxon>
        <taxon>ecological metagenomes</taxon>
    </lineage>
</organism>
<dbReference type="EMBL" id="UINC01008312">
    <property type="protein sequence ID" value="SVA37443.1"/>
    <property type="molecule type" value="Genomic_DNA"/>
</dbReference>
<protein>
    <submittedName>
        <fullName evidence="1">Uncharacterized protein</fullName>
    </submittedName>
</protein>
<sequence length="42" mass="4719">MTIFNNDEIERRQAGIRATLDHSEAAVAFSFFPSYFLSGVPI</sequence>
<accession>A0A381VDH7</accession>
<proteinExistence type="predicted"/>
<reference evidence="1" key="1">
    <citation type="submission" date="2018-05" db="EMBL/GenBank/DDBJ databases">
        <authorList>
            <person name="Lanie J.A."/>
            <person name="Ng W.-L."/>
            <person name="Kazmierczak K.M."/>
            <person name="Andrzejewski T.M."/>
            <person name="Davidsen T.M."/>
            <person name="Wayne K.J."/>
            <person name="Tettelin H."/>
            <person name="Glass J.I."/>
            <person name="Rusch D."/>
            <person name="Podicherti R."/>
            <person name="Tsui H.-C.T."/>
            <person name="Winkler M.E."/>
        </authorList>
    </citation>
    <scope>NUCLEOTIDE SEQUENCE</scope>
</reference>
<name>A0A381VDH7_9ZZZZ</name>
<dbReference type="AlphaFoldDB" id="A0A381VDH7"/>
<evidence type="ECO:0000313" key="1">
    <source>
        <dbReference type="EMBL" id="SVA37443.1"/>
    </source>
</evidence>